<dbReference type="EMBL" id="CP039923">
    <property type="protein sequence ID" value="QCL97533.1"/>
    <property type="molecule type" value="Genomic_DNA"/>
</dbReference>
<name>A0A4D7Z4N5_AGRTU</name>
<evidence type="ECO:0000313" key="2">
    <source>
        <dbReference type="EMBL" id="QCL97533.1"/>
    </source>
</evidence>
<evidence type="ECO:0000256" key="1">
    <source>
        <dbReference type="SAM" id="MobiDB-lite"/>
    </source>
</evidence>
<gene>
    <name evidence="2" type="ORF">CFBP7129_19455</name>
</gene>
<reference evidence="2 3" key="1">
    <citation type="submission" date="2019-04" db="EMBL/GenBank/DDBJ databases">
        <title>Complete genome sequence of Agrobacterium tumefaciens CFBP7129.</title>
        <authorList>
            <person name="Haryono M."/>
            <person name="Lin Y.-C."/>
            <person name="Lai E.-M."/>
            <person name="Kuo C.-H."/>
        </authorList>
    </citation>
    <scope>NUCLEOTIDE SEQUENCE [LARGE SCALE GENOMIC DNA]</scope>
    <source>
        <strain evidence="2 3">CFBP7129</strain>
    </source>
</reference>
<feature type="compositionally biased region" description="Polar residues" evidence="1">
    <location>
        <begin position="23"/>
        <end position="40"/>
    </location>
</feature>
<proteinExistence type="predicted"/>
<dbReference type="AlphaFoldDB" id="A0A4D7Z4N5"/>
<accession>A0A4D7Z4N5</accession>
<protein>
    <submittedName>
        <fullName evidence="2">Prevent-host-death protein</fullName>
    </submittedName>
</protein>
<feature type="region of interest" description="Disordered" evidence="1">
    <location>
        <begin position="23"/>
        <end position="50"/>
    </location>
</feature>
<evidence type="ECO:0000313" key="3">
    <source>
        <dbReference type="Proteomes" id="UP000298649"/>
    </source>
</evidence>
<dbReference type="Proteomes" id="UP000298649">
    <property type="component" value="Chromosome linear"/>
</dbReference>
<organism evidence="2 3">
    <name type="scientific">Agrobacterium tumefaciens</name>
    <dbReference type="NCBI Taxonomy" id="358"/>
    <lineage>
        <taxon>Bacteria</taxon>
        <taxon>Pseudomonadati</taxon>
        <taxon>Pseudomonadota</taxon>
        <taxon>Alphaproteobacteria</taxon>
        <taxon>Hyphomicrobiales</taxon>
        <taxon>Rhizobiaceae</taxon>
        <taxon>Rhizobium/Agrobacterium group</taxon>
        <taxon>Agrobacterium</taxon>
        <taxon>Agrobacterium tumefaciens complex</taxon>
    </lineage>
</organism>
<sequence length="50" mass="5714">MTYSRFERLIVKRRNLIDVLSMSGLSTPDLNTPEQKSEPGSISREIRAGY</sequence>